<dbReference type="Pfam" id="PF04122">
    <property type="entry name" value="CW_binding_2"/>
    <property type="match status" value="3"/>
</dbReference>
<dbReference type="Proteomes" id="UP000003244">
    <property type="component" value="Unassembled WGS sequence"/>
</dbReference>
<dbReference type="eggNOG" id="COG2247">
    <property type="taxonomic scope" value="Bacteria"/>
</dbReference>
<reference evidence="2 3" key="1">
    <citation type="submission" date="2010-08" db="EMBL/GenBank/DDBJ databases">
        <authorList>
            <person name="Harkins D.M."/>
            <person name="Madupu R."/>
            <person name="Durkin A.S."/>
            <person name="Torralba M."/>
            <person name="Methe B."/>
            <person name="Sutton G.G."/>
            <person name="Nelson K.E."/>
        </authorList>
    </citation>
    <scope>NUCLEOTIDE SEQUENCE [LARGE SCALE GENOMIC DNA]</scope>
    <source>
        <strain evidence="2 3">DSM 17678</strain>
    </source>
</reference>
<dbReference type="PANTHER" id="PTHR30032">
    <property type="entry name" value="N-ACETYLMURAMOYL-L-ALANINE AMIDASE-RELATED"/>
    <property type="match status" value="1"/>
</dbReference>
<evidence type="ECO:0000313" key="2">
    <source>
        <dbReference type="EMBL" id="EFM64963.1"/>
    </source>
</evidence>
<evidence type="ECO:0000256" key="1">
    <source>
        <dbReference type="SAM" id="SignalP"/>
    </source>
</evidence>
<dbReference type="OrthoDB" id="1750613at2"/>
<gene>
    <name evidence="2" type="ORF">HMPREF0634_1247</name>
</gene>
<evidence type="ECO:0000313" key="3">
    <source>
        <dbReference type="Proteomes" id="UP000003244"/>
    </source>
</evidence>
<dbReference type="AlphaFoldDB" id="E0E2B7"/>
<feature type="chain" id="PRO_5039636278" evidence="1">
    <location>
        <begin position="29"/>
        <end position="788"/>
    </location>
</feature>
<dbReference type="InterPro" id="IPR051922">
    <property type="entry name" value="Bact_Sporulation_Assoc"/>
</dbReference>
<dbReference type="PANTHER" id="PTHR30032:SF8">
    <property type="entry name" value="GERMINATION-SPECIFIC N-ACETYLMURAMOYL-L-ALANINE AMIDASE"/>
    <property type="match status" value="1"/>
</dbReference>
<dbReference type="RefSeq" id="WP_007789100.1">
    <property type="nucleotide sequence ID" value="NZ_ADGQ01000035.1"/>
</dbReference>
<organism evidence="2 3">
    <name type="scientific">Peptostreptococcus stomatis DSM 17678</name>
    <dbReference type="NCBI Taxonomy" id="596315"/>
    <lineage>
        <taxon>Bacteria</taxon>
        <taxon>Bacillati</taxon>
        <taxon>Bacillota</taxon>
        <taxon>Clostridia</taxon>
        <taxon>Peptostreptococcales</taxon>
        <taxon>Peptostreptococcaceae</taxon>
        <taxon>Peptostreptococcus</taxon>
    </lineage>
</organism>
<keyword evidence="3" id="KW-1185">Reference proteome</keyword>
<dbReference type="Gene3D" id="3.40.50.12090">
    <property type="match status" value="3"/>
</dbReference>
<feature type="signal peptide" evidence="1">
    <location>
        <begin position="1"/>
        <end position="28"/>
    </location>
</feature>
<accession>E0E2B7</accession>
<dbReference type="GeneID" id="84800366"/>
<protein>
    <submittedName>
        <fullName evidence="2">Putative cell wall binding repeat 2</fullName>
    </submittedName>
</protein>
<comment type="caution">
    <text evidence="2">The sequence shown here is derived from an EMBL/GenBank/DDBJ whole genome shotgun (WGS) entry which is preliminary data.</text>
</comment>
<dbReference type="EMBL" id="ADGQ01000035">
    <property type="protein sequence ID" value="EFM64963.1"/>
    <property type="molecule type" value="Genomic_DNA"/>
</dbReference>
<name>E0E2B7_9FIRM</name>
<dbReference type="STRING" id="596315.HMPREF0634_1247"/>
<sequence length="788" mass="88418">MGKMKHLLMVMICFVVVGLLQSNNAVYASTDRTSIHSFYDNPLSKTPDQSINYNGIEYFARFVAKNNKTGSKEYSSKNWDMLAPWNPAHPDYDYDYAAVQASADVYDMTNSSELALIGQLKNTTSQRVNIKLYFDLGTINPDAPIAKHIDTTRISEVITGTYSSDFNIELRCTGNRNYTYAQAKAMSDFPWSSVNQIHFTGALNPNDTINVNIPLTTNNAKQGDYMDVPVVNYTDLSQTTTRAKIRLSKYMYNVNDRISGVYVGAYKLENDKYQQVPPKVQAIMPAVQRGDLIYSMSKLLNKHSLQKYIADGSDDVVYDHSSYLIKLERIFNAVKDEGYSVNYSTAKGLWPSYAYSMTGGLRLTNEDGEQIRFGTYDEKAKVWLSNYYVELHKVLDTKDITIDVGSTWNKFDNLTWRKLIGGSRDLRDNEIEVQNNVDNTREGTYWVKYSYKVEPSKYITKTAKVVVKRRPSGGGASGEDISKKHVILASGYKYTDVLTATVLGNEKKCPILLTNENEVSDNTMKEIKRLGVDEVIISGGPASISENVVKQLKKAGYSVRRIAGKDRYETAEKIGEEVRLTSDNKNEVILVDGTNFPDVITLSTLANQKRVPILLTQPKVLNAITNRLLSTWKINKVTIGGEKDSVSKNIEDTLKLNNKNIYRIGGENRYETAYKVANEVNKLTGNKNDLILVDGTNFPDGITISSLAAKFKAPILLTTPKKLHPITEKTIGKWNVENVLIGGGYNSVSKEIEDSIKIKNKERVAGSDRYNTAVEISIRYTDNKKIGK</sequence>
<dbReference type="Gene3D" id="2.60.40.10">
    <property type="entry name" value="Immunoglobulins"/>
    <property type="match status" value="1"/>
</dbReference>
<dbReference type="InterPro" id="IPR013783">
    <property type="entry name" value="Ig-like_fold"/>
</dbReference>
<dbReference type="InterPro" id="IPR007253">
    <property type="entry name" value="Cell_wall-bd_2"/>
</dbReference>
<keyword evidence="1" id="KW-0732">Signal</keyword>
<proteinExistence type="predicted"/>